<dbReference type="PROSITE" id="PS01040">
    <property type="entry name" value="SBP_BACTERIAL_5"/>
    <property type="match status" value="1"/>
</dbReference>
<proteinExistence type="inferred from homology"/>
<comment type="caution">
    <text evidence="7">The sequence shown here is derived from an EMBL/GenBank/DDBJ whole genome shotgun (WGS) entry which is preliminary data.</text>
</comment>
<evidence type="ECO:0000256" key="1">
    <source>
        <dbReference type="ARBA" id="ARBA00004193"/>
    </source>
</evidence>
<dbReference type="PANTHER" id="PTHR30290:SF9">
    <property type="entry name" value="OLIGOPEPTIDE-BINDING PROTEIN APPA"/>
    <property type="match status" value="1"/>
</dbReference>
<dbReference type="Gene3D" id="3.40.190.10">
    <property type="entry name" value="Periplasmic binding protein-like II"/>
    <property type="match status" value="1"/>
</dbReference>
<keyword evidence="4 5" id="KW-0732">Signal</keyword>
<dbReference type="InterPro" id="IPR000914">
    <property type="entry name" value="SBP_5_dom"/>
</dbReference>
<dbReference type="RefSeq" id="WP_396684999.1">
    <property type="nucleotide sequence ID" value="NZ_JBIRPU010000031.1"/>
</dbReference>
<evidence type="ECO:0000256" key="2">
    <source>
        <dbReference type="ARBA" id="ARBA00005695"/>
    </source>
</evidence>
<sequence>MTRSRLAGAVLALALTAAAGCSSGESVDVGGAGDTGGGGAGGTLAAAIGGEPDQLDPHRTSAYYSFQVLENVYDTLVEPGADLRMGPSLATGWTTSGDQLTWTFTLREGVKFSDGSPLTSEDVAYSYNRIISEKLNQAYKFETVKSVTAPAPTTVVVTLTKPTPNLLANLGGFKGVAIVEKSNVESGAVKTRPVGSGPFAVAGYTSGDSVKLVRNDAYWGGRPKLDGVTFTFVKDPTVALQNLRGGEVQWTDNLPPQQVAALKGNGGGVTVESRPSTDYWYLALNQGRKPYDDVNVRRAIAFALDREAITKATKFGLAKPNQTAIPEGSSWYYEYAPYRHDPAQARQLLGQAGVRGLTMDLMVTSEYPETVTAAQVIAAQLKDVGITVRIRTLDFAQWLDEQGRSNFDAFMLGWLGNIDPDEFYYAQHRTGATFNFHKYSNPAVDKLLDAGRTETDPAARKRTYDQAAKQIVDDASYLYLYNPEVVQGWSKQVTGYQVRSDRAVRFRDVGLDR</sequence>
<feature type="domain" description="Solute-binding protein family 5" evidence="6">
    <location>
        <begin position="86"/>
        <end position="427"/>
    </location>
</feature>
<dbReference type="PIRSF" id="PIRSF002741">
    <property type="entry name" value="MppA"/>
    <property type="match status" value="1"/>
</dbReference>
<dbReference type="Pfam" id="PF00496">
    <property type="entry name" value="SBP_bac_5"/>
    <property type="match status" value="1"/>
</dbReference>
<dbReference type="Gene3D" id="3.90.76.10">
    <property type="entry name" value="Dipeptide-binding Protein, Domain 1"/>
    <property type="match status" value="1"/>
</dbReference>
<evidence type="ECO:0000256" key="4">
    <source>
        <dbReference type="ARBA" id="ARBA00022729"/>
    </source>
</evidence>
<dbReference type="CDD" id="cd08516">
    <property type="entry name" value="PBP2_NikA_DppA_OppA_like_11"/>
    <property type="match status" value="1"/>
</dbReference>
<dbReference type="PANTHER" id="PTHR30290">
    <property type="entry name" value="PERIPLASMIC BINDING COMPONENT OF ABC TRANSPORTER"/>
    <property type="match status" value="1"/>
</dbReference>
<evidence type="ECO:0000256" key="5">
    <source>
        <dbReference type="SAM" id="SignalP"/>
    </source>
</evidence>
<dbReference type="Gene3D" id="3.10.105.10">
    <property type="entry name" value="Dipeptide-binding Protein, Domain 3"/>
    <property type="match status" value="1"/>
</dbReference>
<comment type="subcellular location">
    <subcellularLocation>
        <location evidence="1">Cell membrane</location>
        <topology evidence="1">Lipid-anchor</topology>
    </subcellularLocation>
</comment>
<dbReference type="PROSITE" id="PS51257">
    <property type="entry name" value="PROKAR_LIPOPROTEIN"/>
    <property type="match status" value="1"/>
</dbReference>
<feature type="chain" id="PRO_5045931000" evidence="5">
    <location>
        <begin position="20"/>
        <end position="513"/>
    </location>
</feature>
<evidence type="ECO:0000259" key="6">
    <source>
        <dbReference type="Pfam" id="PF00496"/>
    </source>
</evidence>
<dbReference type="InterPro" id="IPR039424">
    <property type="entry name" value="SBP_5"/>
</dbReference>
<evidence type="ECO:0000313" key="7">
    <source>
        <dbReference type="EMBL" id="MFI0796664.1"/>
    </source>
</evidence>
<dbReference type="EMBL" id="JBIRPU010000031">
    <property type="protein sequence ID" value="MFI0796664.1"/>
    <property type="molecule type" value="Genomic_DNA"/>
</dbReference>
<feature type="signal peptide" evidence="5">
    <location>
        <begin position="1"/>
        <end position="19"/>
    </location>
</feature>
<keyword evidence="3" id="KW-0813">Transport</keyword>
<protein>
    <submittedName>
        <fullName evidence="7">ABC transporter substrate-binding protein</fullName>
    </submittedName>
</protein>
<evidence type="ECO:0000256" key="3">
    <source>
        <dbReference type="ARBA" id="ARBA00022448"/>
    </source>
</evidence>
<organism evidence="7 8">
    <name type="scientific">Micromonospora rubida</name>
    <dbReference type="NCBI Taxonomy" id="2697657"/>
    <lineage>
        <taxon>Bacteria</taxon>
        <taxon>Bacillati</taxon>
        <taxon>Actinomycetota</taxon>
        <taxon>Actinomycetes</taxon>
        <taxon>Micromonosporales</taxon>
        <taxon>Micromonosporaceae</taxon>
        <taxon>Micromonospora</taxon>
    </lineage>
</organism>
<dbReference type="InterPro" id="IPR023765">
    <property type="entry name" value="SBP_5_CS"/>
</dbReference>
<comment type="similarity">
    <text evidence="2">Belongs to the bacterial solute-binding protein 5 family.</text>
</comment>
<name>A0ABW7SSI9_9ACTN</name>
<dbReference type="InterPro" id="IPR030678">
    <property type="entry name" value="Peptide/Ni-bd"/>
</dbReference>
<gene>
    <name evidence="7" type="ORF">ACH4OY_28850</name>
</gene>
<keyword evidence="8" id="KW-1185">Reference proteome</keyword>
<dbReference type="SUPFAM" id="SSF53850">
    <property type="entry name" value="Periplasmic binding protein-like II"/>
    <property type="match status" value="1"/>
</dbReference>
<accession>A0ABW7SSI9</accession>
<reference evidence="7 8" key="1">
    <citation type="submission" date="2024-10" db="EMBL/GenBank/DDBJ databases">
        <title>The Natural Products Discovery Center: Release of the First 8490 Sequenced Strains for Exploring Actinobacteria Biosynthetic Diversity.</title>
        <authorList>
            <person name="Kalkreuter E."/>
            <person name="Kautsar S.A."/>
            <person name="Yang D."/>
            <person name="Bader C.D."/>
            <person name="Teijaro C.N."/>
            <person name="Fluegel L."/>
            <person name="Davis C.M."/>
            <person name="Simpson J.R."/>
            <person name="Lauterbach L."/>
            <person name="Steele A.D."/>
            <person name="Gui C."/>
            <person name="Meng S."/>
            <person name="Li G."/>
            <person name="Viehrig K."/>
            <person name="Ye F."/>
            <person name="Su P."/>
            <person name="Kiefer A.F."/>
            <person name="Nichols A."/>
            <person name="Cepeda A.J."/>
            <person name="Yan W."/>
            <person name="Fan B."/>
            <person name="Jiang Y."/>
            <person name="Adhikari A."/>
            <person name="Zheng C.-J."/>
            <person name="Schuster L."/>
            <person name="Cowan T.M."/>
            <person name="Smanski M.J."/>
            <person name="Chevrette M.G."/>
            <person name="De Carvalho L.P.S."/>
            <person name="Shen B."/>
        </authorList>
    </citation>
    <scope>NUCLEOTIDE SEQUENCE [LARGE SCALE GENOMIC DNA]</scope>
    <source>
        <strain evidence="7 8">NPDC021253</strain>
    </source>
</reference>
<dbReference type="Proteomes" id="UP001611075">
    <property type="component" value="Unassembled WGS sequence"/>
</dbReference>
<evidence type="ECO:0000313" key="8">
    <source>
        <dbReference type="Proteomes" id="UP001611075"/>
    </source>
</evidence>